<dbReference type="Proteomes" id="UP000217790">
    <property type="component" value="Unassembled WGS sequence"/>
</dbReference>
<dbReference type="EMBL" id="KZ293676">
    <property type="protein sequence ID" value="PBK87803.1"/>
    <property type="molecule type" value="Genomic_DNA"/>
</dbReference>
<sequence length="220" mass="25148">WYPASQKVIWTCATFPLLEMLHLLSLVSKTSTYHFYRMLEKMTDNTGLDTPPSHRVALMCMLIQWWHLKLLKRGGHTHDVKGPEGIQLGNLAVLCPSCPHPGINLPPDWAQALPHLQFLYLLLICIDANFHLKNQMVLLYSRDPDQGIGWAYLTVHEHYEAYIQTQATDADISTCMEFFAMKKSNTKFSKGLRYMGIVAVSCRRSEMVLLMCMGNMNKGE</sequence>
<accession>A0A2H3DHS1</accession>
<feature type="non-terminal residue" evidence="2">
    <location>
        <position position="220"/>
    </location>
</feature>
<dbReference type="STRING" id="47427.A0A2H3DHS1"/>
<keyword evidence="3" id="KW-1185">Reference proteome</keyword>
<name>A0A2H3DHS1_ARMGA</name>
<dbReference type="InterPro" id="IPR040521">
    <property type="entry name" value="KDZ"/>
</dbReference>
<evidence type="ECO:0000313" key="3">
    <source>
        <dbReference type="Proteomes" id="UP000217790"/>
    </source>
</evidence>
<reference evidence="3" key="1">
    <citation type="journal article" date="2017" name="Nat. Ecol. Evol.">
        <title>Genome expansion and lineage-specific genetic innovations in the forest pathogenic fungi Armillaria.</title>
        <authorList>
            <person name="Sipos G."/>
            <person name="Prasanna A.N."/>
            <person name="Walter M.C."/>
            <person name="O'Connor E."/>
            <person name="Balint B."/>
            <person name="Krizsan K."/>
            <person name="Kiss B."/>
            <person name="Hess J."/>
            <person name="Varga T."/>
            <person name="Slot J."/>
            <person name="Riley R."/>
            <person name="Boka B."/>
            <person name="Rigling D."/>
            <person name="Barry K."/>
            <person name="Lee J."/>
            <person name="Mihaltcheva S."/>
            <person name="LaButti K."/>
            <person name="Lipzen A."/>
            <person name="Waldron R."/>
            <person name="Moloney N.M."/>
            <person name="Sperisen C."/>
            <person name="Kredics L."/>
            <person name="Vagvoelgyi C."/>
            <person name="Patrignani A."/>
            <person name="Fitzpatrick D."/>
            <person name="Nagy I."/>
            <person name="Doyle S."/>
            <person name="Anderson J.B."/>
            <person name="Grigoriev I.V."/>
            <person name="Gueldener U."/>
            <person name="Muensterkoetter M."/>
            <person name="Nagy L.G."/>
        </authorList>
    </citation>
    <scope>NUCLEOTIDE SEQUENCE [LARGE SCALE GENOMIC DNA]</scope>
    <source>
        <strain evidence="3">Ar21-2</strain>
    </source>
</reference>
<dbReference type="OMA" id="HEEYMNI"/>
<dbReference type="Pfam" id="PF18758">
    <property type="entry name" value="KDZ"/>
    <property type="match status" value="1"/>
</dbReference>
<gene>
    <name evidence="2" type="ORF">ARMGADRAFT_905367</name>
</gene>
<dbReference type="OrthoDB" id="3214502at2759"/>
<feature type="non-terminal residue" evidence="2">
    <location>
        <position position="1"/>
    </location>
</feature>
<evidence type="ECO:0000313" key="2">
    <source>
        <dbReference type="EMBL" id="PBK87803.1"/>
    </source>
</evidence>
<dbReference type="Pfam" id="PF18803">
    <property type="entry name" value="CxC2"/>
    <property type="match status" value="1"/>
</dbReference>
<organism evidence="2 3">
    <name type="scientific">Armillaria gallica</name>
    <name type="common">Bulbous honey fungus</name>
    <name type="synonym">Armillaria bulbosa</name>
    <dbReference type="NCBI Taxonomy" id="47427"/>
    <lineage>
        <taxon>Eukaryota</taxon>
        <taxon>Fungi</taxon>
        <taxon>Dikarya</taxon>
        <taxon>Basidiomycota</taxon>
        <taxon>Agaricomycotina</taxon>
        <taxon>Agaricomycetes</taxon>
        <taxon>Agaricomycetidae</taxon>
        <taxon>Agaricales</taxon>
        <taxon>Marasmiineae</taxon>
        <taxon>Physalacriaceae</taxon>
        <taxon>Armillaria</taxon>
    </lineage>
</organism>
<proteinExistence type="predicted"/>
<dbReference type="AlphaFoldDB" id="A0A2H3DHS1"/>
<evidence type="ECO:0000259" key="1">
    <source>
        <dbReference type="Pfam" id="PF18803"/>
    </source>
</evidence>
<dbReference type="InParanoid" id="A0A2H3DHS1"/>
<dbReference type="InterPro" id="IPR041457">
    <property type="entry name" value="CxC2_KDZ-assoc"/>
</dbReference>
<protein>
    <recommendedName>
        <fullName evidence="1">CxC2-like cysteine cluster KDZ transposase-associated domain-containing protein</fullName>
    </recommendedName>
</protein>
<feature type="domain" description="CxC2-like cysteine cluster KDZ transposase-associated" evidence="1">
    <location>
        <begin position="1"/>
        <end position="47"/>
    </location>
</feature>